<protein>
    <submittedName>
        <fullName evidence="2">Uncharacterized protein</fullName>
    </submittedName>
</protein>
<evidence type="ECO:0000313" key="3">
    <source>
        <dbReference type="Proteomes" id="UP000694044"/>
    </source>
</evidence>
<accession>A0A8T1WA70</accession>
<dbReference type="InterPro" id="IPR032048">
    <property type="entry name" value="TGase_elicitor"/>
</dbReference>
<evidence type="ECO:0000313" key="2">
    <source>
        <dbReference type="EMBL" id="KAG7388973.1"/>
    </source>
</evidence>
<comment type="caution">
    <text evidence="2">The sequence shown here is derived from an EMBL/GenBank/DDBJ whole genome shotgun (WGS) entry which is preliminary data.</text>
</comment>
<dbReference type="AlphaFoldDB" id="A0A8T1WA70"/>
<keyword evidence="3" id="KW-1185">Reference proteome</keyword>
<proteinExistence type="predicted"/>
<organism evidence="2 3">
    <name type="scientific">Phytophthora pseudosyringae</name>
    <dbReference type="NCBI Taxonomy" id="221518"/>
    <lineage>
        <taxon>Eukaryota</taxon>
        <taxon>Sar</taxon>
        <taxon>Stramenopiles</taxon>
        <taxon>Oomycota</taxon>
        <taxon>Peronosporomycetes</taxon>
        <taxon>Peronosporales</taxon>
        <taxon>Peronosporaceae</taxon>
        <taxon>Phytophthora</taxon>
    </lineage>
</organism>
<feature type="compositionally biased region" description="Acidic residues" evidence="1">
    <location>
        <begin position="140"/>
        <end position="157"/>
    </location>
</feature>
<dbReference type="Pfam" id="PF16683">
    <property type="entry name" value="TGase_elicitor"/>
    <property type="match status" value="1"/>
</dbReference>
<dbReference type="EMBL" id="JAGDFM010000051">
    <property type="protein sequence ID" value="KAG7388973.1"/>
    <property type="molecule type" value="Genomic_DNA"/>
</dbReference>
<gene>
    <name evidence="2" type="ORF">PHYPSEUDO_011436</name>
</gene>
<name>A0A8T1WA70_9STRA</name>
<dbReference type="GO" id="GO:0016755">
    <property type="term" value="F:aminoacyltransferase activity"/>
    <property type="evidence" value="ECO:0007669"/>
    <property type="project" value="InterPro"/>
</dbReference>
<dbReference type="Proteomes" id="UP000694044">
    <property type="component" value="Unassembled WGS sequence"/>
</dbReference>
<sequence>MTPPCDRSSCKTGLTAQEVVRGEADKRRGRLAVLRRLQRRGQSQCREFSLLLSIRSIRYSPVLVTTVTMMPRTSTANNAYRTTNPAYFHIEAANLLGNVKVWIAIGVRADTEVWNQPVHGFKVYSTRKLPWHSGPRVETEADDPTEPVDPEAEAESEPAADFFRCMLTFT</sequence>
<evidence type="ECO:0000256" key="1">
    <source>
        <dbReference type="SAM" id="MobiDB-lite"/>
    </source>
</evidence>
<feature type="region of interest" description="Disordered" evidence="1">
    <location>
        <begin position="133"/>
        <end position="157"/>
    </location>
</feature>
<reference evidence="2" key="1">
    <citation type="submission" date="2021-02" db="EMBL/GenBank/DDBJ databases">
        <authorList>
            <person name="Palmer J.M."/>
        </authorList>
    </citation>
    <scope>NUCLEOTIDE SEQUENCE</scope>
    <source>
        <strain evidence="2">SCRP734</strain>
    </source>
</reference>